<organism evidence="2 3">
    <name type="scientific">Plasmodium vivax India VII</name>
    <dbReference type="NCBI Taxonomy" id="1077284"/>
    <lineage>
        <taxon>Eukaryota</taxon>
        <taxon>Sar</taxon>
        <taxon>Alveolata</taxon>
        <taxon>Apicomplexa</taxon>
        <taxon>Aconoidasida</taxon>
        <taxon>Haemosporida</taxon>
        <taxon>Plasmodiidae</taxon>
        <taxon>Plasmodium</taxon>
        <taxon>Plasmodium (Plasmodium)</taxon>
    </lineage>
</organism>
<sequence>MGEFSSEAFKKIYDKFKTEYDHPSLYHPILYELITYTGDDGVFIKADTRIACNYINYILNDNLRNKKHIYDNISHYNIYKDFVKDEYIERHKGYHHGKSCDIYINEISKDIFQRMSILYRLYDEYNDLKKTNQRYNSVECDKLSKFARLFNDTASNHAKDDDELLTRLTDLKKLTQEKLSSPYYNTCNTKITFFHLPERSSKVQEKQYEAPSLGKEQQEQGLKSQDILTKTQETLTALSKMSNVQEEPEILAIETSSRESETVTKLKESHHPVQSASLKPLESERETINYESRTPHTSGIPHVSETHVSENSHESGHSYLSESSNKSESFHRLGHSHVLRPEDIYPLTEEEKGNTFGGIYSPVYPRSNPAVKEGGVSGILSSISGVLGDVDPVPVVGVSEEDEDAHIESLVVSMDNSQDFQIITNMMVGILDIVQ</sequence>
<gene>
    <name evidence="2" type="ORF">PVIIG_05460</name>
</gene>
<dbReference type="EMBL" id="KQ234675">
    <property type="protein sequence ID" value="KMZ76616.1"/>
    <property type="molecule type" value="Genomic_DNA"/>
</dbReference>
<feature type="compositionally biased region" description="Basic and acidic residues" evidence="1">
    <location>
        <begin position="304"/>
        <end position="316"/>
    </location>
</feature>
<evidence type="ECO:0000313" key="2">
    <source>
        <dbReference type="EMBL" id="KMZ76616.1"/>
    </source>
</evidence>
<feature type="region of interest" description="Disordered" evidence="1">
    <location>
        <begin position="255"/>
        <end position="335"/>
    </location>
</feature>
<dbReference type="Proteomes" id="UP000053562">
    <property type="component" value="Unassembled WGS sequence"/>
</dbReference>
<accession>A0A0J9S1I9</accession>
<dbReference type="AlphaFoldDB" id="A0A0J9S1I9"/>
<protein>
    <submittedName>
        <fullName evidence="2">Uncharacterized protein</fullName>
    </submittedName>
</protein>
<evidence type="ECO:0000313" key="3">
    <source>
        <dbReference type="Proteomes" id="UP000053562"/>
    </source>
</evidence>
<proteinExistence type="predicted"/>
<evidence type="ECO:0000256" key="1">
    <source>
        <dbReference type="SAM" id="MobiDB-lite"/>
    </source>
</evidence>
<reference evidence="2 3" key="1">
    <citation type="submission" date="2011-08" db="EMBL/GenBank/DDBJ databases">
        <title>The Genome Sequence of Plasmodium vivax India VII.</title>
        <authorList>
            <consortium name="The Broad Institute Genome Sequencing Platform"/>
            <consortium name="The Broad Institute Genome Sequencing Center for Infectious Disease"/>
            <person name="Neafsey D."/>
            <person name="Carlton J."/>
            <person name="Barnwell J."/>
            <person name="Collins W."/>
            <person name="Escalante A."/>
            <person name="Mullikin J."/>
            <person name="Saul A."/>
            <person name="Guigo R."/>
            <person name="Camara F."/>
            <person name="Young S.K."/>
            <person name="Zeng Q."/>
            <person name="Gargeya S."/>
            <person name="Fitzgerald M."/>
            <person name="Haas B."/>
            <person name="Abouelleil A."/>
            <person name="Alvarado L."/>
            <person name="Arachchi H.M."/>
            <person name="Berlin A."/>
            <person name="Brown A."/>
            <person name="Chapman S.B."/>
            <person name="Chen Z."/>
            <person name="Dunbar C."/>
            <person name="Freedman E."/>
            <person name="Gearin G."/>
            <person name="Gellesch M."/>
            <person name="Goldberg J."/>
            <person name="Griggs A."/>
            <person name="Gujja S."/>
            <person name="Heiman D."/>
            <person name="Howarth C."/>
            <person name="Larson L."/>
            <person name="Lui A."/>
            <person name="MacDonald P.J.P."/>
            <person name="Montmayeur A."/>
            <person name="Murphy C."/>
            <person name="Neiman D."/>
            <person name="Pearson M."/>
            <person name="Priest M."/>
            <person name="Roberts A."/>
            <person name="Saif S."/>
            <person name="Shea T."/>
            <person name="Shenoy N."/>
            <person name="Sisk P."/>
            <person name="Stolte C."/>
            <person name="Sykes S."/>
            <person name="Wortman J."/>
            <person name="Nusbaum C."/>
            <person name="Birren B."/>
        </authorList>
    </citation>
    <scope>NUCLEOTIDE SEQUENCE [LARGE SCALE GENOMIC DNA]</scope>
    <source>
        <strain evidence="2 3">India VII</strain>
    </source>
</reference>
<feature type="region of interest" description="Disordered" evidence="1">
    <location>
        <begin position="204"/>
        <end position="224"/>
    </location>
</feature>
<feature type="compositionally biased region" description="Low complexity" evidence="1">
    <location>
        <begin position="318"/>
        <end position="327"/>
    </location>
</feature>
<feature type="compositionally biased region" description="Basic and acidic residues" evidence="1">
    <location>
        <begin position="256"/>
        <end position="271"/>
    </location>
</feature>
<name>A0A0J9S1I9_PLAVI</name>